<evidence type="ECO:0000313" key="2">
    <source>
        <dbReference type="EMBL" id="KAK0612659.1"/>
    </source>
</evidence>
<keyword evidence="3" id="KW-1185">Reference proteome</keyword>
<dbReference type="EMBL" id="JAULSR010000009">
    <property type="protein sequence ID" value="KAK0612659.1"/>
    <property type="molecule type" value="Genomic_DNA"/>
</dbReference>
<dbReference type="AlphaFoldDB" id="A0AA39U7D7"/>
<dbReference type="InterPro" id="IPR025337">
    <property type="entry name" value="Questin_oxidase-like"/>
</dbReference>
<name>A0AA39U7D7_9PEZI</name>
<evidence type="ECO:0000256" key="1">
    <source>
        <dbReference type="ARBA" id="ARBA00023002"/>
    </source>
</evidence>
<reference evidence="2" key="1">
    <citation type="submission" date="2023-06" db="EMBL/GenBank/DDBJ databases">
        <title>Genome-scale phylogeny and comparative genomics of the fungal order Sordariales.</title>
        <authorList>
            <consortium name="Lawrence Berkeley National Laboratory"/>
            <person name="Hensen N."/>
            <person name="Bonometti L."/>
            <person name="Westerberg I."/>
            <person name="Brannstrom I.O."/>
            <person name="Guillou S."/>
            <person name="Cros-Aarteil S."/>
            <person name="Calhoun S."/>
            <person name="Haridas S."/>
            <person name="Kuo A."/>
            <person name="Mondo S."/>
            <person name="Pangilinan J."/>
            <person name="Riley R."/>
            <person name="LaButti K."/>
            <person name="Andreopoulos B."/>
            <person name="Lipzen A."/>
            <person name="Chen C."/>
            <person name="Yanf M."/>
            <person name="Daum C."/>
            <person name="Ng V."/>
            <person name="Clum A."/>
            <person name="Steindorff A."/>
            <person name="Ohm R."/>
            <person name="Martin F."/>
            <person name="Silar P."/>
            <person name="Natvig D."/>
            <person name="Lalanne C."/>
            <person name="Gautier V."/>
            <person name="Ament-velasquez S.L."/>
            <person name="Kruys A."/>
            <person name="Hutchinson M.I."/>
            <person name="Powell A.J."/>
            <person name="Barry K."/>
            <person name="Miller A.N."/>
            <person name="Grigoriev I.V."/>
            <person name="Debuchy R."/>
            <person name="Gladieux P."/>
            <person name="Thoren M.H."/>
            <person name="Johannesson H."/>
        </authorList>
    </citation>
    <scope>NUCLEOTIDE SEQUENCE</scope>
    <source>
        <strain evidence="2">SMH3391-2</strain>
    </source>
</reference>
<dbReference type="Pfam" id="PF14027">
    <property type="entry name" value="Questin_oxidase"/>
    <property type="match status" value="1"/>
</dbReference>
<keyword evidence="1" id="KW-0560">Oxidoreductase</keyword>
<accession>A0AA39U7D7</accession>
<gene>
    <name evidence="2" type="ORF">B0T17DRAFT_499357</name>
</gene>
<evidence type="ECO:0000313" key="3">
    <source>
        <dbReference type="Proteomes" id="UP001174934"/>
    </source>
</evidence>
<dbReference type="PANTHER" id="PTHR35870">
    <property type="entry name" value="PROTEIN, PUTATIVE (AFU_ORTHOLOGUE AFUA_5G03330)-RELATED"/>
    <property type="match status" value="1"/>
</dbReference>
<feature type="non-terminal residue" evidence="2">
    <location>
        <position position="1"/>
    </location>
</feature>
<dbReference type="Proteomes" id="UP001174934">
    <property type="component" value="Unassembled WGS sequence"/>
</dbReference>
<sequence>LVIESLTLTAVDWTSHIYDLLTHAQLAQSAHELLPPGEILGRVSYDGRLSGLMKSGPGYHEVSNIFLNQSARAAVLDYVHKLDCRDIAVVLQQLSDLSVLMLCATHKAGMPAFDFYLGRFPTLVTSLRALVETFSEEGPKIILIRGVWLLMVLAYITQLRPEVNPALVDSVELPEGGNVWLIILKAFDEKMDSDLWLLRAMRSLWELGMASDRNIGDSRYRKAAWKLLSEWQGWTGRGGENGRRR</sequence>
<protein>
    <submittedName>
        <fullName evidence="2">Uncharacterized protein</fullName>
    </submittedName>
</protein>
<dbReference type="PANTHER" id="PTHR35870:SF6">
    <property type="entry name" value="MGS207 PROTEIN"/>
    <property type="match status" value="1"/>
</dbReference>
<proteinExistence type="predicted"/>
<comment type="caution">
    <text evidence="2">The sequence shown here is derived from an EMBL/GenBank/DDBJ whole genome shotgun (WGS) entry which is preliminary data.</text>
</comment>
<organism evidence="2 3">
    <name type="scientific">Bombardia bombarda</name>
    <dbReference type="NCBI Taxonomy" id="252184"/>
    <lineage>
        <taxon>Eukaryota</taxon>
        <taxon>Fungi</taxon>
        <taxon>Dikarya</taxon>
        <taxon>Ascomycota</taxon>
        <taxon>Pezizomycotina</taxon>
        <taxon>Sordariomycetes</taxon>
        <taxon>Sordariomycetidae</taxon>
        <taxon>Sordariales</taxon>
        <taxon>Lasiosphaeriaceae</taxon>
        <taxon>Bombardia</taxon>
    </lineage>
</organism>
<dbReference type="GO" id="GO:0016491">
    <property type="term" value="F:oxidoreductase activity"/>
    <property type="evidence" value="ECO:0007669"/>
    <property type="project" value="UniProtKB-KW"/>
</dbReference>